<dbReference type="Proteomes" id="UP000299102">
    <property type="component" value="Unassembled WGS sequence"/>
</dbReference>
<keyword evidence="2" id="KW-1185">Reference proteome</keyword>
<organism evidence="1 2">
    <name type="scientific">Eumeta variegata</name>
    <name type="common">Bagworm moth</name>
    <name type="synonym">Eumeta japonica</name>
    <dbReference type="NCBI Taxonomy" id="151549"/>
    <lineage>
        <taxon>Eukaryota</taxon>
        <taxon>Metazoa</taxon>
        <taxon>Ecdysozoa</taxon>
        <taxon>Arthropoda</taxon>
        <taxon>Hexapoda</taxon>
        <taxon>Insecta</taxon>
        <taxon>Pterygota</taxon>
        <taxon>Neoptera</taxon>
        <taxon>Endopterygota</taxon>
        <taxon>Lepidoptera</taxon>
        <taxon>Glossata</taxon>
        <taxon>Ditrysia</taxon>
        <taxon>Tineoidea</taxon>
        <taxon>Psychidae</taxon>
        <taxon>Oiketicinae</taxon>
        <taxon>Eumeta</taxon>
    </lineage>
</organism>
<gene>
    <name evidence="1" type="ORF">EVAR_17568_1</name>
</gene>
<comment type="caution">
    <text evidence="1">The sequence shown here is derived from an EMBL/GenBank/DDBJ whole genome shotgun (WGS) entry which is preliminary data.</text>
</comment>
<name>A0A4C1UBX2_EUMVA</name>
<reference evidence="1 2" key="1">
    <citation type="journal article" date="2019" name="Commun. Biol.">
        <title>The bagworm genome reveals a unique fibroin gene that provides high tensile strength.</title>
        <authorList>
            <person name="Kono N."/>
            <person name="Nakamura H."/>
            <person name="Ohtoshi R."/>
            <person name="Tomita M."/>
            <person name="Numata K."/>
            <person name="Arakawa K."/>
        </authorList>
    </citation>
    <scope>NUCLEOTIDE SEQUENCE [LARGE SCALE GENOMIC DNA]</scope>
</reference>
<dbReference type="EMBL" id="BGZK01000155">
    <property type="protein sequence ID" value="GBP23931.1"/>
    <property type="molecule type" value="Genomic_DNA"/>
</dbReference>
<proteinExistence type="predicted"/>
<evidence type="ECO:0000313" key="1">
    <source>
        <dbReference type="EMBL" id="GBP23931.1"/>
    </source>
</evidence>
<sequence length="211" mass="23397">MDMFPMLILVPLPGPVPVPFSISIQVDISTINTDLRPHLDMNRIGMYMRYVRGFTGVCLECIHSFLILAVLAANSPPDYGPVIDVVSGSIVDSDPASAMRAGFGEILEDTNTSIKTKFLTVCLAVGSYKGNSVRPILLRQRDERSREELSTLDICPVRHKPQIRNWASQCVHDGNHIEVCGASFISAYLQKETPVCVGEYGGRPFRYRLLL</sequence>
<dbReference type="AlphaFoldDB" id="A0A4C1UBX2"/>
<protein>
    <submittedName>
        <fullName evidence="1">Uncharacterized protein</fullName>
    </submittedName>
</protein>
<evidence type="ECO:0000313" key="2">
    <source>
        <dbReference type="Proteomes" id="UP000299102"/>
    </source>
</evidence>
<accession>A0A4C1UBX2</accession>